<accession>A0ABW2CCA3</accession>
<feature type="transmembrane region" description="Helical" evidence="7">
    <location>
        <begin position="509"/>
        <end position="529"/>
    </location>
</feature>
<dbReference type="Pfam" id="PF03176">
    <property type="entry name" value="MMPL"/>
    <property type="match status" value="2"/>
</dbReference>
<feature type="transmembrane region" description="Helical" evidence="7">
    <location>
        <begin position="656"/>
        <end position="682"/>
    </location>
</feature>
<reference evidence="11" key="1">
    <citation type="journal article" date="2019" name="Int. J. Syst. Evol. Microbiol.">
        <title>The Global Catalogue of Microorganisms (GCM) 10K type strain sequencing project: providing services to taxonomists for standard genome sequencing and annotation.</title>
        <authorList>
            <consortium name="The Broad Institute Genomics Platform"/>
            <consortium name="The Broad Institute Genome Sequencing Center for Infectious Disease"/>
            <person name="Wu L."/>
            <person name="Ma J."/>
        </authorList>
    </citation>
    <scope>NUCLEOTIDE SEQUENCE [LARGE SCALE GENOMIC DNA]</scope>
    <source>
        <strain evidence="11">JCM 3369</strain>
    </source>
</reference>
<feature type="domain" description="SSD" evidence="9">
    <location>
        <begin position="205"/>
        <end position="335"/>
    </location>
</feature>
<evidence type="ECO:0000256" key="5">
    <source>
        <dbReference type="ARBA" id="ARBA00023136"/>
    </source>
</evidence>
<dbReference type="RefSeq" id="WP_378063086.1">
    <property type="nucleotide sequence ID" value="NZ_JBHSXS010000002.1"/>
</dbReference>
<organism evidence="10 11">
    <name type="scientific">Actinomadura yumaensis</name>
    <dbReference type="NCBI Taxonomy" id="111807"/>
    <lineage>
        <taxon>Bacteria</taxon>
        <taxon>Bacillati</taxon>
        <taxon>Actinomycetota</taxon>
        <taxon>Actinomycetes</taxon>
        <taxon>Streptosporangiales</taxon>
        <taxon>Thermomonosporaceae</taxon>
        <taxon>Actinomadura</taxon>
    </lineage>
</organism>
<feature type="chain" id="PRO_5045653945" evidence="8">
    <location>
        <begin position="30"/>
        <end position="730"/>
    </location>
</feature>
<feature type="transmembrane region" description="Helical" evidence="7">
    <location>
        <begin position="569"/>
        <end position="593"/>
    </location>
</feature>
<comment type="caution">
    <text evidence="10">The sequence shown here is derived from an EMBL/GenBank/DDBJ whole genome shotgun (WGS) entry which is preliminary data.</text>
</comment>
<keyword evidence="3 7" id="KW-0812">Transmembrane</keyword>
<gene>
    <name evidence="10" type="ORF">ACFQKB_05795</name>
</gene>
<dbReference type="PANTHER" id="PTHR33406">
    <property type="entry name" value="MEMBRANE PROTEIN MJ1562-RELATED"/>
    <property type="match status" value="1"/>
</dbReference>
<evidence type="ECO:0000256" key="1">
    <source>
        <dbReference type="ARBA" id="ARBA00004651"/>
    </source>
</evidence>
<evidence type="ECO:0000256" key="6">
    <source>
        <dbReference type="SAM" id="MobiDB-lite"/>
    </source>
</evidence>
<dbReference type="PANTHER" id="PTHR33406:SF13">
    <property type="entry name" value="MEMBRANE PROTEIN YDFJ"/>
    <property type="match status" value="1"/>
</dbReference>
<evidence type="ECO:0000256" key="3">
    <source>
        <dbReference type="ARBA" id="ARBA00022692"/>
    </source>
</evidence>
<keyword evidence="8" id="KW-0732">Signal</keyword>
<feature type="region of interest" description="Disordered" evidence="6">
    <location>
        <begin position="707"/>
        <end position="730"/>
    </location>
</feature>
<feature type="signal peptide" evidence="8">
    <location>
        <begin position="1"/>
        <end position="29"/>
    </location>
</feature>
<dbReference type="Proteomes" id="UP001596380">
    <property type="component" value="Unassembled WGS sequence"/>
</dbReference>
<sequence>MERFTGLVLRHRLLVTLIWLALTCAGALAATQVTDRLKEDFGPPGSAARDANEAIARQYGTGGAHTPLVPVVTLPAGQTVDSPAAKAAIGEAFGTAGRKLDARVVSYASTGDRRFVSPDGRTTFGLVFPHAEESADGAGDEGPDLGEPLRQALRSALPLGTAVQVTGMDGLADGAGGEGPSVLVETLVGGVGALVVLAFVFGSFLAVVPLAVAVVSILTSFLVVYGITGVTDVNFMVQFVVALIGLGVAVDYSLLLVTRWREERARGHRGEEAVRRAMATAGHAVLFSAVAVAIGLTAMLVVPVGFLRSVALGGMIIPMVSALATLTLLPVVLAAVGPRLDRPRLRTETEPSRAWTAWTRLVVRFRWAAVLVSTAVLACLAYAALGLNLGEAHSGAMAKSGPAYEGLAALQRGGVPSGVLTPVDLLVPPGTDPAGVAADLRSLPGVHAVAATDDGAWRRGGSALVTVLPADEGGTGAGKDTVKAVRAAVPPGVQVGGGTAADLDFTDKVYGTFPLMLGLIGLLTFVLLARAFRSLLLPLKAVLLNLLSLAAVLGATVLVWQHGHGSEQLWGVSATGSIAVFVPAMVFAFLYGLSMDYEVFILARMREEYDRTGSTEAAVVEGIGRTGRLVTSAALILFLAFASLAAAPIIEVKIFATGLGLGILLDATVVRALLVPAMVALLGRWNWWLPAWAAALLRVPPAADGRHRAGPAGADEDHMVPHALPDRSPR</sequence>
<evidence type="ECO:0000256" key="7">
    <source>
        <dbReference type="SAM" id="Phobius"/>
    </source>
</evidence>
<proteinExistence type="predicted"/>
<feature type="transmembrane region" description="Helical" evidence="7">
    <location>
        <begin position="278"/>
        <end position="306"/>
    </location>
</feature>
<feature type="transmembrane region" description="Helical" evidence="7">
    <location>
        <begin position="367"/>
        <end position="385"/>
    </location>
</feature>
<dbReference type="PROSITE" id="PS50156">
    <property type="entry name" value="SSD"/>
    <property type="match status" value="1"/>
</dbReference>
<evidence type="ECO:0000256" key="8">
    <source>
        <dbReference type="SAM" id="SignalP"/>
    </source>
</evidence>
<evidence type="ECO:0000256" key="4">
    <source>
        <dbReference type="ARBA" id="ARBA00022989"/>
    </source>
</evidence>
<feature type="transmembrane region" description="Helical" evidence="7">
    <location>
        <begin position="182"/>
        <end position="201"/>
    </location>
</feature>
<feature type="transmembrane region" description="Helical" evidence="7">
    <location>
        <begin position="208"/>
        <end position="227"/>
    </location>
</feature>
<evidence type="ECO:0000313" key="11">
    <source>
        <dbReference type="Proteomes" id="UP001596380"/>
    </source>
</evidence>
<dbReference type="InterPro" id="IPR000731">
    <property type="entry name" value="SSD"/>
</dbReference>
<protein>
    <submittedName>
        <fullName evidence="10">MMPL family transporter</fullName>
    </submittedName>
</protein>
<comment type="subcellular location">
    <subcellularLocation>
        <location evidence="1">Cell membrane</location>
        <topology evidence="1">Multi-pass membrane protein</topology>
    </subcellularLocation>
</comment>
<evidence type="ECO:0000256" key="2">
    <source>
        <dbReference type="ARBA" id="ARBA00022475"/>
    </source>
</evidence>
<dbReference type="InterPro" id="IPR050545">
    <property type="entry name" value="Mycobact_MmpL"/>
</dbReference>
<keyword evidence="5 7" id="KW-0472">Membrane</keyword>
<name>A0ABW2CCA3_9ACTN</name>
<keyword evidence="11" id="KW-1185">Reference proteome</keyword>
<dbReference type="EMBL" id="JBHSXS010000002">
    <property type="protein sequence ID" value="MFC6879274.1"/>
    <property type="molecule type" value="Genomic_DNA"/>
</dbReference>
<feature type="transmembrane region" description="Helical" evidence="7">
    <location>
        <begin position="541"/>
        <end position="563"/>
    </location>
</feature>
<feature type="compositionally biased region" description="Basic and acidic residues" evidence="6">
    <location>
        <begin position="715"/>
        <end position="730"/>
    </location>
</feature>
<evidence type="ECO:0000313" key="10">
    <source>
        <dbReference type="EMBL" id="MFC6879274.1"/>
    </source>
</evidence>
<keyword evidence="4 7" id="KW-1133">Transmembrane helix</keyword>
<feature type="transmembrane region" description="Helical" evidence="7">
    <location>
        <begin position="629"/>
        <end position="650"/>
    </location>
</feature>
<dbReference type="InterPro" id="IPR004869">
    <property type="entry name" value="MMPL_dom"/>
</dbReference>
<feature type="transmembrane region" description="Helical" evidence="7">
    <location>
        <begin position="312"/>
        <end position="336"/>
    </location>
</feature>
<keyword evidence="2" id="KW-1003">Cell membrane</keyword>
<feature type="transmembrane region" description="Helical" evidence="7">
    <location>
        <begin position="233"/>
        <end position="257"/>
    </location>
</feature>
<dbReference type="Gene3D" id="1.20.1640.10">
    <property type="entry name" value="Multidrug efflux transporter AcrB transmembrane domain"/>
    <property type="match status" value="2"/>
</dbReference>
<dbReference type="SUPFAM" id="SSF82866">
    <property type="entry name" value="Multidrug efflux transporter AcrB transmembrane domain"/>
    <property type="match status" value="2"/>
</dbReference>
<evidence type="ECO:0000259" key="9">
    <source>
        <dbReference type="PROSITE" id="PS50156"/>
    </source>
</evidence>